<sequence length="583" mass="66779">MSYRADCSNFTFPIEIYGNLSTIRQYDDETLLITTQNITTDDSNRENNNIYLNLFFTNGSIIPVQYESIPNCNGSNFIESFPLSTNYIFMTYQVNDMYHGVVIDWHGNFKSRQDFSSEQYTLSIPIYNYLQKGFLIAKQNNVNSTNLTWTIYEFSNEENITQGSNGTIYADDGYFFSNFLVFNTIDGHYAVAYSVFKQLTNHDNSSYNSADPVMSIYVNIIKDGVYQQILLFQSYDKTLISAKMVNCHSGFTSRDIQSSICFISLVFHSQNDNPFNVIKFIKFSTSGSVIQTGTANTVYLKNTLRKVFHSMIIPLKYGGYLYYDEFNRSLGFICNNDKDCNSFEISADAQEHYFYNSSASYGVFSNNTVWITMDSVSSPNWYIITKDAEYFFKNYGFNNPAILSTQPEQDRTLTSLSTYENGNITITFFTPIVLSTGKLTVFQVINESYYLLRQIHPASDCNVMQTTNTTSCKVLSSTFNRINSTYVITVDDNFVKTLSFDEPLTGIKRDIWRVKTPMLYNSKVVDSTEATLRLNLNLSFYQQIKNDLYQQLITSIPIDANRLYMTGNVQSDSSDSNILVEFS</sequence>
<name>A0ACA9PA88_9GLOM</name>
<protein>
    <submittedName>
        <fullName evidence="1">81_t:CDS:1</fullName>
    </submittedName>
</protein>
<reference evidence="1" key="1">
    <citation type="submission" date="2021-06" db="EMBL/GenBank/DDBJ databases">
        <authorList>
            <person name="Kallberg Y."/>
            <person name="Tangrot J."/>
            <person name="Rosling A."/>
        </authorList>
    </citation>
    <scope>NUCLEOTIDE SEQUENCE</scope>
    <source>
        <strain evidence="1">28 12/20/2015</strain>
    </source>
</reference>
<gene>
    <name evidence="1" type="ORF">SPELUC_LOCUS10964</name>
</gene>
<accession>A0ACA9PA88</accession>
<feature type="non-terminal residue" evidence="1">
    <location>
        <position position="583"/>
    </location>
</feature>
<dbReference type="EMBL" id="CAJVPW010021838">
    <property type="protein sequence ID" value="CAG8695020.1"/>
    <property type="molecule type" value="Genomic_DNA"/>
</dbReference>
<organism evidence="1 2">
    <name type="scientific">Cetraspora pellucida</name>
    <dbReference type="NCBI Taxonomy" id="1433469"/>
    <lineage>
        <taxon>Eukaryota</taxon>
        <taxon>Fungi</taxon>
        <taxon>Fungi incertae sedis</taxon>
        <taxon>Mucoromycota</taxon>
        <taxon>Glomeromycotina</taxon>
        <taxon>Glomeromycetes</taxon>
        <taxon>Diversisporales</taxon>
        <taxon>Gigasporaceae</taxon>
        <taxon>Cetraspora</taxon>
    </lineage>
</organism>
<keyword evidence="2" id="KW-1185">Reference proteome</keyword>
<proteinExistence type="predicted"/>
<comment type="caution">
    <text evidence="1">The sequence shown here is derived from an EMBL/GenBank/DDBJ whole genome shotgun (WGS) entry which is preliminary data.</text>
</comment>
<evidence type="ECO:0000313" key="2">
    <source>
        <dbReference type="Proteomes" id="UP000789366"/>
    </source>
</evidence>
<evidence type="ECO:0000313" key="1">
    <source>
        <dbReference type="EMBL" id="CAG8695020.1"/>
    </source>
</evidence>
<dbReference type="Proteomes" id="UP000789366">
    <property type="component" value="Unassembled WGS sequence"/>
</dbReference>